<dbReference type="InterPro" id="IPR001670">
    <property type="entry name" value="ADH_Fe/GldA"/>
</dbReference>
<feature type="domain" description="Alcohol dehydrogenase iron-type/glycerol dehydrogenase GldA" evidence="2">
    <location>
        <begin position="8"/>
        <end position="181"/>
    </location>
</feature>
<dbReference type="Pfam" id="PF00465">
    <property type="entry name" value="Fe-ADH"/>
    <property type="match status" value="1"/>
</dbReference>
<dbReference type="Proteomes" id="UP000280960">
    <property type="component" value="Chromosome"/>
</dbReference>
<dbReference type="Gene3D" id="3.40.50.1970">
    <property type="match status" value="1"/>
</dbReference>
<dbReference type="InterPro" id="IPR056798">
    <property type="entry name" value="ADH_Fe_C"/>
</dbReference>
<reference evidence="4 5" key="1">
    <citation type="submission" date="2018-10" db="EMBL/GenBank/DDBJ databases">
        <authorList>
            <person name="Zhang X."/>
        </authorList>
    </citation>
    <scope>NUCLEOTIDE SEQUENCE [LARGE SCALE GENOMIC DNA]</scope>
    <source>
        <strain evidence="4 5">SK-G1</strain>
    </source>
</reference>
<dbReference type="PANTHER" id="PTHR11496:SF104">
    <property type="entry name" value="3-DEOXY-ALPHA-D-MANNO-OCTULOSONATE 8-OXIDASE"/>
    <property type="match status" value="1"/>
</dbReference>
<dbReference type="Pfam" id="PF25137">
    <property type="entry name" value="ADH_Fe_C"/>
    <property type="match status" value="1"/>
</dbReference>
<keyword evidence="1" id="KW-0560">Oxidoreductase</keyword>
<feature type="domain" description="Fe-containing alcohol dehydrogenase-like C-terminal" evidence="3">
    <location>
        <begin position="192"/>
        <end position="391"/>
    </location>
</feature>
<keyword evidence="5" id="KW-1185">Reference proteome</keyword>
<dbReference type="FunFam" id="3.40.50.1970:FF:000003">
    <property type="entry name" value="Alcohol dehydrogenase, iron-containing"/>
    <property type="match status" value="1"/>
</dbReference>
<evidence type="ECO:0000259" key="3">
    <source>
        <dbReference type="Pfam" id="PF25137"/>
    </source>
</evidence>
<sequence>MRFNYHMPTKILFGPGKLNDLSKETLPGKKALIVISSGKSMKNNGYLDRLVEILDRQGIEHVLFDRILPNPIKSHVMEGAALAKSQGCDFVIGLGGGSSIDSAKSIAVMAKNPGDYWDYVSGGTGKGMPAANGALPIVAITTTAGTGTEADPWTVITKEETNEKIGYGNSYTFPTLSVVDPELMLTVPKHLTAYQGFDALFHSTEGYIANIATPISDAYALKSIELIAKYLPLCVKDGNNIEARTQVALANTLSGFVESTSSCTSEHSMEHALSAYHPELPHGAGLIMLSEAYYTFFASKVPDRFVAMARAMGVDVDSLAPEDRPMSFVKALIKLQEDCGVRDLKMSDYGIKKEDIPELAENARKTMGGLFEADPYSLSLDETIEIMTNAYK</sequence>
<dbReference type="GO" id="GO:0004022">
    <property type="term" value="F:alcohol dehydrogenase (NAD+) activity"/>
    <property type="evidence" value="ECO:0007669"/>
    <property type="project" value="UniProtKB-ARBA"/>
</dbReference>
<proteinExistence type="predicted"/>
<evidence type="ECO:0000313" key="4">
    <source>
        <dbReference type="EMBL" id="AYO32072.1"/>
    </source>
</evidence>
<dbReference type="SUPFAM" id="SSF56796">
    <property type="entry name" value="Dehydroquinate synthase-like"/>
    <property type="match status" value="1"/>
</dbReference>
<name>A0A3G2R9A5_9FIRM</name>
<dbReference type="InterPro" id="IPR039697">
    <property type="entry name" value="Alcohol_dehydrogenase_Fe"/>
</dbReference>
<dbReference type="KEGG" id="bacg:D2962_17000"/>
<protein>
    <submittedName>
        <fullName evidence="4">Iron-containing alcohol dehydrogenase</fullName>
    </submittedName>
</protein>
<evidence type="ECO:0000259" key="2">
    <source>
        <dbReference type="Pfam" id="PF00465"/>
    </source>
</evidence>
<dbReference type="GO" id="GO:0046872">
    <property type="term" value="F:metal ion binding"/>
    <property type="evidence" value="ECO:0007669"/>
    <property type="project" value="InterPro"/>
</dbReference>
<organism evidence="4 5">
    <name type="scientific">Biomaibacter acetigenes</name>
    <dbReference type="NCBI Taxonomy" id="2316383"/>
    <lineage>
        <taxon>Bacteria</taxon>
        <taxon>Bacillati</taxon>
        <taxon>Bacillota</taxon>
        <taxon>Clostridia</taxon>
        <taxon>Thermosediminibacterales</taxon>
        <taxon>Tepidanaerobacteraceae</taxon>
        <taxon>Biomaibacter</taxon>
    </lineage>
</organism>
<evidence type="ECO:0000313" key="5">
    <source>
        <dbReference type="Proteomes" id="UP000280960"/>
    </source>
</evidence>
<dbReference type="Gene3D" id="1.20.1090.10">
    <property type="entry name" value="Dehydroquinate synthase-like - alpha domain"/>
    <property type="match status" value="1"/>
</dbReference>
<gene>
    <name evidence="4" type="ORF">D2962_17000</name>
</gene>
<accession>A0A3G2R9A5</accession>
<dbReference type="RefSeq" id="WP_122015665.1">
    <property type="nucleotide sequence ID" value="NZ_CP033169.1"/>
</dbReference>
<dbReference type="CDD" id="cd08185">
    <property type="entry name" value="Fe-ADH-like"/>
    <property type="match status" value="1"/>
</dbReference>
<evidence type="ECO:0000256" key="1">
    <source>
        <dbReference type="ARBA" id="ARBA00023002"/>
    </source>
</evidence>
<dbReference type="EMBL" id="CP033169">
    <property type="protein sequence ID" value="AYO32072.1"/>
    <property type="molecule type" value="Genomic_DNA"/>
</dbReference>
<dbReference type="PANTHER" id="PTHR11496">
    <property type="entry name" value="ALCOHOL DEHYDROGENASE"/>
    <property type="match status" value="1"/>
</dbReference>
<dbReference type="AlphaFoldDB" id="A0A3G2R9A5"/>